<organism evidence="3 4">
    <name type="scientific">Triangularia verruculosa</name>
    <dbReference type="NCBI Taxonomy" id="2587418"/>
    <lineage>
        <taxon>Eukaryota</taxon>
        <taxon>Fungi</taxon>
        <taxon>Dikarya</taxon>
        <taxon>Ascomycota</taxon>
        <taxon>Pezizomycotina</taxon>
        <taxon>Sordariomycetes</taxon>
        <taxon>Sordariomycetidae</taxon>
        <taxon>Sordariales</taxon>
        <taxon>Podosporaceae</taxon>
        <taxon>Triangularia</taxon>
    </lineage>
</organism>
<dbReference type="AlphaFoldDB" id="A0AAN6XG37"/>
<proteinExistence type="predicted"/>
<dbReference type="Gene3D" id="1.10.510.10">
    <property type="entry name" value="Transferase(Phosphotransferase) domain 1"/>
    <property type="match status" value="1"/>
</dbReference>
<dbReference type="Proteomes" id="UP001303160">
    <property type="component" value="Unassembled WGS sequence"/>
</dbReference>
<gene>
    <name evidence="3" type="ORF">QBC40DRAFT_327774</name>
</gene>
<dbReference type="InterPro" id="IPR011009">
    <property type="entry name" value="Kinase-like_dom_sf"/>
</dbReference>
<dbReference type="SUPFAM" id="SSF56112">
    <property type="entry name" value="Protein kinase-like (PK-like)"/>
    <property type="match status" value="1"/>
</dbReference>
<evidence type="ECO:0000313" key="4">
    <source>
        <dbReference type="Proteomes" id="UP001303160"/>
    </source>
</evidence>
<evidence type="ECO:0000313" key="3">
    <source>
        <dbReference type="EMBL" id="KAK4199965.1"/>
    </source>
</evidence>
<dbReference type="Pfam" id="PF14479">
    <property type="entry name" value="HeLo"/>
    <property type="match status" value="1"/>
</dbReference>
<sequence length="612" mass="68978">MADPVGAAAAAFTFAKVAYGCLVFIQELRSHTPQSFQRLALGLEAEFYRYRAWCDLVGLKEIGISVGNTDSWLDSAQTVKQLEEQLRQVLRFDSEHIAAMIIDELRNTEKEFIKAREKLGGIDATLPRKTSTSYSFKRPFLKLPWTKKAAQVSVSSSPVASTSEVASNKSYSTRTALKWELMDKKTFESLTKQIADLNNVLYTFLSIRDKTNIERRTTDAALQHNCKGVILGVETQNLVIIKTELEREDKLLNPGLEYKPNKPGPSSAQSDHETSFVFPTPVLDPEDFIHPLGIGSSRSFSSLEGQSVMIEWTYYSNKSLITVDQFSRKEKLVRLWNQANTSHTKLRTLQSIAIVADRKNSRVGLVLVVPGMFEPPLVQRSLLDLLGSKPIPIGHRFTIAKEFTTTVYRLHSIGWLHKSLRTDNLLCFGNQHNNTAAEPVDLSELSLSTAPQLYLSGWYLSRPDQPSELSQSISISRQGYALTKDLIRLSSHPDSFSAEAAESTFPRLRFQPEYDIYSCGLVLLQIGLWMALPALRDRCQSDDDFRQKAKGVYCDMLRNQMGEIYWRATKRCLHNNFSRRSTKLSGEEGDGEPAQIPLYVAFERQVHCKAGS</sequence>
<reference evidence="3" key="1">
    <citation type="journal article" date="2023" name="Mol. Phylogenet. Evol.">
        <title>Genome-scale phylogeny and comparative genomics of the fungal order Sordariales.</title>
        <authorList>
            <person name="Hensen N."/>
            <person name="Bonometti L."/>
            <person name="Westerberg I."/>
            <person name="Brannstrom I.O."/>
            <person name="Guillou S."/>
            <person name="Cros-Aarteil S."/>
            <person name="Calhoun S."/>
            <person name="Haridas S."/>
            <person name="Kuo A."/>
            <person name="Mondo S."/>
            <person name="Pangilinan J."/>
            <person name="Riley R."/>
            <person name="LaButti K."/>
            <person name="Andreopoulos B."/>
            <person name="Lipzen A."/>
            <person name="Chen C."/>
            <person name="Yan M."/>
            <person name="Daum C."/>
            <person name="Ng V."/>
            <person name="Clum A."/>
            <person name="Steindorff A."/>
            <person name="Ohm R.A."/>
            <person name="Martin F."/>
            <person name="Silar P."/>
            <person name="Natvig D.O."/>
            <person name="Lalanne C."/>
            <person name="Gautier V."/>
            <person name="Ament-Velasquez S.L."/>
            <person name="Kruys A."/>
            <person name="Hutchinson M.I."/>
            <person name="Powell A.J."/>
            <person name="Barry K."/>
            <person name="Miller A.N."/>
            <person name="Grigoriev I.V."/>
            <person name="Debuchy R."/>
            <person name="Gladieux P."/>
            <person name="Hiltunen Thoren M."/>
            <person name="Johannesson H."/>
        </authorList>
    </citation>
    <scope>NUCLEOTIDE SEQUENCE</scope>
    <source>
        <strain evidence="3">CBS 315.58</strain>
    </source>
</reference>
<name>A0AAN6XG37_9PEZI</name>
<feature type="domain" description="Prion-inhibition and propagation HeLo" evidence="2">
    <location>
        <begin position="6"/>
        <end position="219"/>
    </location>
</feature>
<dbReference type="PANTHER" id="PTHR37542:SF3">
    <property type="entry name" value="PRION-INHIBITION AND PROPAGATION HELO DOMAIN-CONTAINING PROTEIN"/>
    <property type="match status" value="1"/>
</dbReference>
<dbReference type="EMBL" id="MU863925">
    <property type="protein sequence ID" value="KAK4199965.1"/>
    <property type="molecule type" value="Genomic_DNA"/>
</dbReference>
<dbReference type="InterPro" id="IPR029498">
    <property type="entry name" value="HeLo_dom"/>
</dbReference>
<dbReference type="PANTHER" id="PTHR37542">
    <property type="entry name" value="HELO DOMAIN-CONTAINING PROTEIN-RELATED"/>
    <property type="match status" value="1"/>
</dbReference>
<dbReference type="InterPro" id="IPR038305">
    <property type="entry name" value="HeLo_sf"/>
</dbReference>
<accession>A0AAN6XG37</accession>
<protein>
    <recommendedName>
        <fullName evidence="2">Prion-inhibition and propagation HeLo domain-containing protein</fullName>
    </recommendedName>
</protein>
<evidence type="ECO:0000256" key="1">
    <source>
        <dbReference type="SAM" id="MobiDB-lite"/>
    </source>
</evidence>
<keyword evidence="4" id="KW-1185">Reference proteome</keyword>
<dbReference type="Gene3D" id="1.20.120.1020">
    <property type="entry name" value="Prion-inhibition and propagation, HeLo domain"/>
    <property type="match status" value="1"/>
</dbReference>
<reference evidence="3" key="2">
    <citation type="submission" date="2023-05" db="EMBL/GenBank/DDBJ databases">
        <authorList>
            <consortium name="Lawrence Berkeley National Laboratory"/>
            <person name="Steindorff A."/>
            <person name="Hensen N."/>
            <person name="Bonometti L."/>
            <person name="Westerberg I."/>
            <person name="Brannstrom I.O."/>
            <person name="Guillou S."/>
            <person name="Cros-Aarteil S."/>
            <person name="Calhoun S."/>
            <person name="Haridas S."/>
            <person name="Kuo A."/>
            <person name="Mondo S."/>
            <person name="Pangilinan J."/>
            <person name="Riley R."/>
            <person name="Labutti K."/>
            <person name="Andreopoulos B."/>
            <person name="Lipzen A."/>
            <person name="Chen C."/>
            <person name="Yanf M."/>
            <person name="Daum C."/>
            <person name="Ng V."/>
            <person name="Clum A."/>
            <person name="Ohm R."/>
            <person name="Martin F."/>
            <person name="Silar P."/>
            <person name="Natvig D."/>
            <person name="Lalanne C."/>
            <person name="Gautier V."/>
            <person name="Ament-Velasquez S.L."/>
            <person name="Kruys A."/>
            <person name="Hutchinson M.I."/>
            <person name="Powell A.J."/>
            <person name="Barry K."/>
            <person name="Miller A.N."/>
            <person name="Grigoriev I.V."/>
            <person name="Debuchy R."/>
            <person name="Gladieux P."/>
            <person name="Thoren M.H."/>
            <person name="Johannesson H."/>
        </authorList>
    </citation>
    <scope>NUCLEOTIDE SEQUENCE</scope>
    <source>
        <strain evidence="3">CBS 315.58</strain>
    </source>
</reference>
<evidence type="ECO:0000259" key="2">
    <source>
        <dbReference type="Pfam" id="PF14479"/>
    </source>
</evidence>
<feature type="region of interest" description="Disordered" evidence="1">
    <location>
        <begin position="254"/>
        <end position="273"/>
    </location>
</feature>
<comment type="caution">
    <text evidence="3">The sequence shown here is derived from an EMBL/GenBank/DDBJ whole genome shotgun (WGS) entry which is preliminary data.</text>
</comment>